<reference evidence="1" key="2">
    <citation type="submission" date="2020-09" db="EMBL/GenBank/DDBJ databases">
        <authorList>
            <person name="Sun Q."/>
            <person name="Kim S."/>
        </authorList>
    </citation>
    <scope>NUCLEOTIDE SEQUENCE</scope>
    <source>
        <strain evidence="1">KCTC 32501</strain>
    </source>
</reference>
<keyword evidence="2" id="KW-1185">Reference proteome</keyword>
<name>A0A8J3G096_9BURK</name>
<dbReference type="EMBL" id="BMZG01000004">
    <property type="protein sequence ID" value="GHA71065.1"/>
    <property type="molecule type" value="Genomic_DNA"/>
</dbReference>
<dbReference type="RefSeq" id="WP_189492481.1">
    <property type="nucleotide sequence ID" value="NZ_BMZG01000004.1"/>
</dbReference>
<evidence type="ECO:0008006" key="3">
    <source>
        <dbReference type="Google" id="ProtNLM"/>
    </source>
</evidence>
<reference evidence="1" key="1">
    <citation type="journal article" date="2014" name="Int. J. Syst. Evol. Microbiol.">
        <title>Complete genome sequence of Corynebacterium casei LMG S-19264T (=DSM 44701T), isolated from a smear-ripened cheese.</title>
        <authorList>
            <consortium name="US DOE Joint Genome Institute (JGI-PGF)"/>
            <person name="Walter F."/>
            <person name="Albersmeier A."/>
            <person name="Kalinowski J."/>
            <person name="Ruckert C."/>
        </authorList>
    </citation>
    <scope>NUCLEOTIDE SEQUENCE</scope>
    <source>
        <strain evidence="1">KCTC 32501</strain>
    </source>
</reference>
<dbReference type="Gene3D" id="2.30.30.830">
    <property type="match status" value="1"/>
</dbReference>
<gene>
    <name evidence="1" type="ORF">GCM10009007_09910</name>
</gene>
<evidence type="ECO:0000313" key="2">
    <source>
        <dbReference type="Proteomes" id="UP000614287"/>
    </source>
</evidence>
<dbReference type="Proteomes" id="UP000614287">
    <property type="component" value="Unassembled WGS sequence"/>
</dbReference>
<dbReference type="AlphaFoldDB" id="A0A8J3G096"/>
<protein>
    <recommendedName>
        <fullName evidence="3">Pilus assembly protein PilP</fullName>
    </recommendedName>
</protein>
<proteinExistence type="predicted"/>
<dbReference type="PROSITE" id="PS51257">
    <property type="entry name" value="PROKAR_LIPOPROTEIN"/>
    <property type="match status" value="1"/>
</dbReference>
<evidence type="ECO:0000313" key="1">
    <source>
        <dbReference type="EMBL" id="GHA71065.1"/>
    </source>
</evidence>
<comment type="caution">
    <text evidence="1">The sequence shown here is derived from an EMBL/GenBank/DDBJ whole genome shotgun (WGS) entry which is preliminary data.</text>
</comment>
<accession>A0A8J3G096</accession>
<organism evidence="1 2">
    <name type="scientific">Formosimonas limnophila</name>
    <dbReference type="NCBI Taxonomy" id="1384487"/>
    <lineage>
        <taxon>Bacteria</taxon>
        <taxon>Pseudomonadati</taxon>
        <taxon>Pseudomonadota</taxon>
        <taxon>Betaproteobacteria</taxon>
        <taxon>Burkholderiales</taxon>
        <taxon>Burkholderiaceae</taxon>
        <taxon>Formosimonas</taxon>
    </lineage>
</organism>
<sequence>MKGSLMLQITSLLILSACQKQPDSLTSVEHVSQWTTQAREQAKNNVHPPEQAATTQLFSSELPSSLNKQAFIASNESSAKTTEQKNLDEVTSLITEVATPLPESPLERPQQNIKPHAPTLSQATLGEINYQGVLHQNGGTWGIVRVGERLYRVNLHEHIGKESWSVTQLTEQNLQLSANGKTHTITKGQLEH</sequence>